<dbReference type="PANTHER" id="PTHR30143:SF0">
    <property type="entry name" value="2-KETO-4-PENTENOATE HYDRATASE"/>
    <property type="match status" value="1"/>
</dbReference>
<evidence type="ECO:0000313" key="1">
    <source>
        <dbReference type="EMBL" id="MET1755735.1"/>
    </source>
</evidence>
<dbReference type="InterPro" id="IPR050772">
    <property type="entry name" value="Hydratase-Decarb/MhpD_sf"/>
</dbReference>
<proteinExistence type="predicted"/>
<reference evidence="1 2" key="1">
    <citation type="submission" date="2024-07" db="EMBL/GenBank/DDBJ databases">
        <title>Novosphingobium kalidii RD2P27.</title>
        <authorList>
            <person name="Sun J.-Q."/>
        </authorList>
    </citation>
    <scope>NUCLEOTIDE SEQUENCE [LARGE SCALE GENOMIC DNA]</scope>
    <source>
        <strain evidence="1 2">RD2P27</strain>
    </source>
</reference>
<organism evidence="1 2">
    <name type="scientific">Novosphingobium kalidii</name>
    <dbReference type="NCBI Taxonomy" id="3230299"/>
    <lineage>
        <taxon>Bacteria</taxon>
        <taxon>Pseudomonadati</taxon>
        <taxon>Pseudomonadota</taxon>
        <taxon>Alphaproteobacteria</taxon>
        <taxon>Sphingomonadales</taxon>
        <taxon>Sphingomonadaceae</taxon>
        <taxon>Novosphingobium</taxon>
    </lineage>
</organism>
<sequence length="255" mass="26284">MSGTDALARALVEARRTARSLAEWPGTLPDTLEDAYAVQLAAIALWDDDIAGWKVGRLSPDLEARYGVDRFLGPVFAADIAVAAETAAFAMFAGGSAAFEAEYVAFVGLDGEGEPTIARVTTGIEVASSPVLPLPRLGSLVSVADLGNNAGQIIGAPVPVERLADPDAIGCETQVGDQAKVAKCASALPGGPLTAFAFAVRQAETLGMPLREGQFVSTGAVTGMHAVEPGQRCTADFGEFGRIVCEIVARAPVRG</sequence>
<name>A0ABV2D1K1_9SPHN</name>
<dbReference type="PANTHER" id="PTHR30143">
    <property type="entry name" value="ACID HYDRATASE"/>
    <property type="match status" value="1"/>
</dbReference>
<dbReference type="InterPro" id="IPR036663">
    <property type="entry name" value="Fumarylacetoacetase_C_sf"/>
</dbReference>
<evidence type="ECO:0000313" key="2">
    <source>
        <dbReference type="Proteomes" id="UP001548713"/>
    </source>
</evidence>
<dbReference type="SUPFAM" id="SSF56529">
    <property type="entry name" value="FAH"/>
    <property type="match status" value="1"/>
</dbReference>
<dbReference type="Proteomes" id="UP001548713">
    <property type="component" value="Unassembled WGS sequence"/>
</dbReference>
<accession>A0ABV2D1K1</accession>
<dbReference type="EMBL" id="JBEWLY010000013">
    <property type="protein sequence ID" value="MET1755735.1"/>
    <property type="molecule type" value="Genomic_DNA"/>
</dbReference>
<protein>
    <submittedName>
        <fullName evidence="1">2-keto-4-pentenoate hydratase</fullName>
    </submittedName>
</protein>
<dbReference type="RefSeq" id="WP_353984174.1">
    <property type="nucleotide sequence ID" value="NZ_JBEWLY010000013.1"/>
</dbReference>
<keyword evidence="2" id="KW-1185">Reference proteome</keyword>
<comment type="caution">
    <text evidence="1">The sequence shown here is derived from an EMBL/GenBank/DDBJ whole genome shotgun (WGS) entry which is preliminary data.</text>
</comment>
<gene>
    <name evidence="1" type="ORF">ABVV53_09720</name>
</gene>
<dbReference type="Gene3D" id="3.90.850.10">
    <property type="entry name" value="Fumarylacetoacetase-like, C-terminal domain"/>
    <property type="match status" value="1"/>
</dbReference>